<dbReference type="GO" id="GO:0005737">
    <property type="term" value="C:cytoplasm"/>
    <property type="evidence" value="ECO:0007669"/>
    <property type="project" value="TreeGrafter"/>
</dbReference>
<dbReference type="InterPro" id="IPR008979">
    <property type="entry name" value="Galactose-bd-like_sf"/>
</dbReference>
<feature type="region of interest" description="Disordered" evidence="5">
    <location>
        <begin position="354"/>
        <end position="417"/>
    </location>
</feature>
<keyword evidence="3 6" id="KW-1133">Transmembrane helix</keyword>
<dbReference type="GO" id="GO:0034975">
    <property type="term" value="P:protein folding in endoplasmic reticulum"/>
    <property type="evidence" value="ECO:0007669"/>
    <property type="project" value="TreeGrafter"/>
</dbReference>
<dbReference type="PROSITE" id="PS51469">
    <property type="entry name" value="SUN"/>
    <property type="match status" value="1"/>
</dbReference>
<dbReference type="Pfam" id="PF07738">
    <property type="entry name" value="Sad1_UNC"/>
    <property type="match status" value="1"/>
</dbReference>
<protein>
    <recommendedName>
        <fullName evidence="7">SUN domain-containing protein</fullName>
    </recommendedName>
</protein>
<reference evidence="8 9" key="1">
    <citation type="submission" date="2021-09" db="EMBL/GenBank/DDBJ databases">
        <title>Genomic insights and catalytic innovation underlie evolution of tropane alkaloids biosynthesis.</title>
        <authorList>
            <person name="Wang Y.-J."/>
            <person name="Tian T."/>
            <person name="Huang J.-P."/>
            <person name="Huang S.-X."/>
        </authorList>
    </citation>
    <scope>NUCLEOTIDE SEQUENCE [LARGE SCALE GENOMIC DNA]</scope>
    <source>
        <strain evidence="8">KIB-2018</strain>
        <tissue evidence="8">Leaf</tissue>
    </source>
</reference>
<feature type="transmembrane region" description="Helical" evidence="6">
    <location>
        <begin position="574"/>
        <end position="591"/>
    </location>
</feature>
<comment type="subcellular location">
    <subcellularLocation>
        <location evidence="1">Membrane</location>
    </subcellularLocation>
</comment>
<comment type="caution">
    <text evidence="8">The sequence shown here is derived from an EMBL/GenBank/DDBJ whole genome shotgun (WGS) entry which is preliminary data.</text>
</comment>
<sequence length="592" mass="66637">MQSSCEALYKGKKASVAVNSYICRCSNFYCEKKRKEVSSLLVIVFGLLLFCFNFCTAQLQHAHSVNEMCWPRMESDIFGILLDGNGGGENLLPNVCKYPKWSPHTLIADPRSSITEAQLNQQQCIYNTKTIGEQDDDENCSAGEGLQKEKPKPDRLSYDVPLGFDEFKHKAVNSKGKSAVNQTGSIMHRVEPDGAEYNYASASKGAKVLAFNKEAKGASNILGKDVDKYLLNPCSAEVKFVVVELSEETLVDTVELANFEHHSSNFKDFELFGSLVYPTENWVHLGNFTAKNVKQLQRFYLQEPKWVRYLKLKLLSHYGSGFYCPLSSLQVYGVDVVEHMLEDLISDQSDLFVTENSTDGGKPRSSQGIHAQADDPYPNIQIEPDHEPKSKDSKPKREVSEGDVSNQVGDFRPHPGGRMPADSVLKILMQKVQSLDLNLSVLGKYLEELNSGYGSTFKDLETEIEKMFVLLERMRSDASLLNREEGIAKDISDLISWNSLVSLQIESLKEENTLLRSEVESILENQTHTDEMLIVVFLVIMICCILAILKLLVGMMVNVCRGKQQLERYCWTNFLWILIAVSFSFTGLILLF</sequence>
<keyword evidence="9" id="KW-1185">Reference proteome</keyword>
<evidence type="ECO:0000256" key="6">
    <source>
        <dbReference type="SAM" id="Phobius"/>
    </source>
</evidence>
<evidence type="ECO:0000256" key="5">
    <source>
        <dbReference type="SAM" id="MobiDB-lite"/>
    </source>
</evidence>
<feature type="compositionally biased region" description="Basic and acidic residues" evidence="5">
    <location>
        <begin position="383"/>
        <end position="400"/>
    </location>
</feature>
<gene>
    <name evidence="8" type="ORF">K2173_012061</name>
</gene>
<evidence type="ECO:0000256" key="3">
    <source>
        <dbReference type="ARBA" id="ARBA00022989"/>
    </source>
</evidence>
<feature type="domain" description="SUN" evidence="7">
    <location>
        <begin position="176"/>
        <end position="336"/>
    </location>
</feature>
<dbReference type="PANTHER" id="PTHR12953:SF7">
    <property type="entry name" value="SUN DOMAIN-CONTAINING PROTEIN"/>
    <property type="match status" value="1"/>
</dbReference>
<feature type="transmembrane region" description="Helical" evidence="6">
    <location>
        <begin position="532"/>
        <end position="553"/>
    </location>
</feature>
<evidence type="ECO:0000313" key="8">
    <source>
        <dbReference type="EMBL" id="KAJ8765364.1"/>
    </source>
</evidence>
<feature type="region of interest" description="Disordered" evidence="5">
    <location>
        <begin position="135"/>
        <end position="154"/>
    </location>
</feature>
<accession>A0AAV8TGP4</accession>
<evidence type="ECO:0000256" key="1">
    <source>
        <dbReference type="ARBA" id="ARBA00004370"/>
    </source>
</evidence>
<evidence type="ECO:0000256" key="4">
    <source>
        <dbReference type="ARBA" id="ARBA00023136"/>
    </source>
</evidence>
<dbReference type="InterPro" id="IPR045120">
    <property type="entry name" value="Suco/Slp1-like"/>
</dbReference>
<dbReference type="SUPFAM" id="SSF49785">
    <property type="entry name" value="Galactose-binding domain-like"/>
    <property type="match status" value="1"/>
</dbReference>
<proteinExistence type="predicted"/>
<dbReference type="PANTHER" id="PTHR12953">
    <property type="entry name" value="MEMBRANE PROTEIN CH1 RELATED"/>
    <property type="match status" value="1"/>
</dbReference>
<evidence type="ECO:0000259" key="7">
    <source>
        <dbReference type="PROSITE" id="PS51469"/>
    </source>
</evidence>
<evidence type="ECO:0000256" key="2">
    <source>
        <dbReference type="ARBA" id="ARBA00022692"/>
    </source>
</evidence>
<feature type="transmembrane region" description="Helical" evidence="6">
    <location>
        <begin position="40"/>
        <end position="59"/>
    </location>
</feature>
<keyword evidence="4 6" id="KW-0472">Membrane</keyword>
<evidence type="ECO:0000313" key="9">
    <source>
        <dbReference type="Proteomes" id="UP001159364"/>
    </source>
</evidence>
<dbReference type="GO" id="GO:0016020">
    <property type="term" value="C:membrane"/>
    <property type="evidence" value="ECO:0007669"/>
    <property type="project" value="UniProtKB-SubCell"/>
</dbReference>
<dbReference type="Gene3D" id="2.60.120.260">
    <property type="entry name" value="Galactose-binding domain-like"/>
    <property type="match status" value="1"/>
</dbReference>
<dbReference type="InterPro" id="IPR012919">
    <property type="entry name" value="SUN_dom"/>
</dbReference>
<name>A0AAV8TGP4_9ROSI</name>
<feature type="compositionally biased region" description="Polar residues" evidence="5">
    <location>
        <begin position="354"/>
        <end position="369"/>
    </location>
</feature>
<keyword evidence="2 6" id="KW-0812">Transmembrane</keyword>
<dbReference type="EMBL" id="JAIWQS010000005">
    <property type="protein sequence ID" value="KAJ8765364.1"/>
    <property type="molecule type" value="Genomic_DNA"/>
</dbReference>
<organism evidence="8 9">
    <name type="scientific">Erythroxylum novogranatense</name>
    <dbReference type="NCBI Taxonomy" id="1862640"/>
    <lineage>
        <taxon>Eukaryota</taxon>
        <taxon>Viridiplantae</taxon>
        <taxon>Streptophyta</taxon>
        <taxon>Embryophyta</taxon>
        <taxon>Tracheophyta</taxon>
        <taxon>Spermatophyta</taxon>
        <taxon>Magnoliopsida</taxon>
        <taxon>eudicotyledons</taxon>
        <taxon>Gunneridae</taxon>
        <taxon>Pentapetalae</taxon>
        <taxon>rosids</taxon>
        <taxon>fabids</taxon>
        <taxon>Malpighiales</taxon>
        <taxon>Erythroxylaceae</taxon>
        <taxon>Erythroxylum</taxon>
    </lineage>
</organism>
<dbReference type="Proteomes" id="UP001159364">
    <property type="component" value="Linkage Group LG05"/>
</dbReference>
<dbReference type="AlphaFoldDB" id="A0AAV8TGP4"/>